<dbReference type="AlphaFoldDB" id="A0A022S1Y5"/>
<dbReference type="OrthoDB" id="1893065at2759"/>
<dbReference type="OMA" id="QEHERHE"/>
<dbReference type="Pfam" id="PF03195">
    <property type="entry name" value="LOB"/>
    <property type="match status" value="1"/>
</dbReference>
<dbReference type="GO" id="GO:0005634">
    <property type="term" value="C:nucleus"/>
    <property type="evidence" value="ECO:0000318"/>
    <property type="project" value="GO_Central"/>
</dbReference>
<organism evidence="4 5">
    <name type="scientific">Erythranthe guttata</name>
    <name type="common">Yellow monkey flower</name>
    <name type="synonym">Mimulus guttatus</name>
    <dbReference type="NCBI Taxonomy" id="4155"/>
    <lineage>
        <taxon>Eukaryota</taxon>
        <taxon>Viridiplantae</taxon>
        <taxon>Streptophyta</taxon>
        <taxon>Embryophyta</taxon>
        <taxon>Tracheophyta</taxon>
        <taxon>Spermatophyta</taxon>
        <taxon>Magnoliopsida</taxon>
        <taxon>eudicotyledons</taxon>
        <taxon>Gunneridae</taxon>
        <taxon>Pentapetalae</taxon>
        <taxon>asterids</taxon>
        <taxon>lamiids</taxon>
        <taxon>Lamiales</taxon>
        <taxon>Phrymaceae</taxon>
        <taxon>Erythranthe</taxon>
    </lineage>
</organism>
<reference evidence="4 5" key="1">
    <citation type="journal article" date="2013" name="Proc. Natl. Acad. Sci. U.S.A.">
        <title>Fine-scale variation in meiotic recombination in Mimulus inferred from population shotgun sequencing.</title>
        <authorList>
            <person name="Hellsten U."/>
            <person name="Wright K.M."/>
            <person name="Jenkins J."/>
            <person name="Shu S."/>
            <person name="Yuan Y."/>
            <person name="Wessler S.R."/>
            <person name="Schmutz J."/>
            <person name="Willis J.H."/>
            <person name="Rokhsar D.S."/>
        </authorList>
    </citation>
    <scope>NUCLEOTIDE SEQUENCE [LARGE SCALE GENOMIC DNA]</scope>
    <source>
        <strain evidence="5">cv. DUN x IM62</strain>
    </source>
</reference>
<protein>
    <recommendedName>
        <fullName evidence="3">LOB domain-containing protein</fullName>
    </recommendedName>
</protein>
<comment type="similarity">
    <text evidence="1">Belongs to the LOB domain-containing protein family.</text>
</comment>
<dbReference type="EMBL" id="KI630190">
    <property type="protein sequence ID" value="EYU45275.1"/>
    <property type="molecule type" value="Genomic_DNA"/>
</dbReference>
<dbReference type="Proteomes" id="UP000030748">
    <property type="component" value="Unassembled WGS sequence"/>
</dbReference>
<dbReference type="InterPro" id="IPR004883">
    <property type="entry name" value="LOB"/>
</dbReference>
<dbReference type="STRING" id="4155.A0A022S1Y5"/>
<name>A0A022S1Y5_ERYGU</name>
<dbReference type="GO" id="GO:0006355">
    <property type="term" value="P:regulation of DNA-templated transcription"/>
    <property type="evidence" value="ECO:0000318"/>
    <property type="project" value="GO_Central"/>
</dbReference>
<dbReference type="PROSITE" id="PS50891">
    <property type="entry name" value="LOB"/>
    <property type="match status" value="1"/>
</dbReference>
<evidence type="ECO:0000259" key="3">
    <source>
        <dbReference type="PROSITE" id="PS50891"/>
    </source>
</evidence>
<evidence type="ECO:0000313" key="4">
    <source>
        <dbReference type="EMBL" id="EYU45275.1"/>
    </source>
</evidence>
<dbReference type="eggNOG" id="ENOG502SSIG">
    <property type="taxonomic scope" value="Eukaryota"/>
</dbReference>
<sequence length="134" mass="15531">MANALPVVYKACAACKHQRRRCDANCELAKYFPAEKADDFEDVYHLYGMQNTLKILKSVDEEERDKTIESLIMEAKMRLEYPVHGHFSVARKLSIEIDKAEKELEFVRRQIQLFRGSDNRAGPSTRREGQPDQP</sequence>
<feature type="domain" description="LOB" evidence="3">
    <location>
        <begin position="10"/>
        <end position="111"/>
    </location>
</feature>
<dbReference type="PANTHER" id="PTHR31301:SF103">
    <property type="entry name" value="LOB DOMAIN-CONTAINING PROTEIN 5-RELATED"/>
    <property type="match status" value="1"/>
</dbReference>
<evidence type="ECO:0000256" key="1">
    <source>
        <dbReference type="ARBA" id="ARBA00005474"/>
    </source>
</evidence>
<dbReference type="PANTHER" id="PTHR31301">
    <property type="entry name" value="LOB DOMAIN-CONTAINING PROTEIN 4-RELATED"/>
    <property type="match status" value="1"/>
</dbReference>
<keyword evidence="5" id="KW-1185">Reference proteome</keyword>
<feature type="region of interest" description="Disordered" evidence="2">
    <location>
        <begin position="115"/>
        <end position="134"/>
    </location>
</feature>
<dbReference type="GO" id="GO:0001216">
    <property type="term" value="F:DNA-binding transcription activator activity"/>
    <property type="evidence" value="ECO:0000318"/>
    <property type="project" value="GO_Central"/>
</dbReference>
<dbReference type="KEGG" id="egt:105964543"/>
<accession>A0A022S1Y5</accession>
<evidence type="ECO:0000256" key="2">
    <source>
        <dbReference type="SAM" id="MobiDB-lite"/>
    </source>
</evidence>
<gene>
    <name evidence="4" type="ORF">MIMGU_mgv1a019497mg</name>
</gene>
<dbReference type="PhylomeDB" id="A0A022S1Y5"/>
<feature type="compositionally biased region" description="Basic and acidic residues" evidence="2">
    <location>
        <begin position="125"/>
        <end position="134"/>
    </location>
</feature>
<evidence type="ECO:0000313" key="5">
    <source>
        <dbReference type="Proteomes" id="UP000030748"/>
    </source>
</evidence>
<proteinExistence type="inferred from homology"/>